<dbReference type="InterPro" id="IPR001845">
    <property type="entry name" value="HTH_ArsR_DNA-bd_dom"/>
</dbReference>
<evidence type="ECO:0000256" key="1">
    <source>
        <dbReference type="ARBA" id="ARBA00023015"/>
    </source>
</evidence>
<comment type="caution">
    <text evidence="5">The sequence shown here is derived from an EMBL/GenBank/DDBJ whole genome shotgun (WGS) entry which is preliminary data.</text>
</comment>
<dbReference type="AlphaFoldDB" id="A0A5N5WHP2"/>
<accession>A0A5N5WHP2</accession>
<dbReference type="InterPro" id="IPR051011">
    <property type="entry name" value="Metal_resp_trans_reg"/>
</dbReference>
<protein>
    <submittedName>
        <fullName evidence="5">Winged helix-turn-helix transcriptional regulator</fullName>
    </submittedName>
</protein>
<keyword evidence="2" id="KW-0238">DNA-binding</keyword>
<dbReference type="PANTHER" id="PTHR43132:SF8">
    <property type="entry name" value="HTH-TYPE TRANSCRIPTIONAL REGULATOR KMTR"/>
    <property type="match status" value="1"/>
</dbReference>
<dbReference type="SUPFAM" id="SSF46785">
    <property type="entry name" value="Winged helix' DNA-binding domain"/>
    <property type="match status" value="1"/>
</dbReference>
<evidence type="ECO:0000259" key="4">
    <source>
        <dbReference type="SMART" id="SM00418"/>
    </source>
</evidence>
<sequence length="329" mass="36001">MKHRIHFTAQDMARTRIAAEPHPLLEVTISARMLQEARGGPAIGAWRREVRGRLDANRAGLLLELNPPRGWAPSFLHPLPSSGDAQEALERARATPRKTVEEQMAFIAERQRHPRWAAHLHDDVRLRRRLFDGLQHVYDQALAPYWPRIRACLEADRALRARDFAAGGMERVLAELHPGHITWKPPVLEVTGTISRRIDLHLDGRGLLLIPSWFGCRLPLLDPNAEPQPFLTYPAHREAAVAGPGGAPAGGSAAALEALLGRTRAAVLLTIADGTGRTTTEIARRVGISPASASEHTSVLRSAGLVTTTRHRNTALHTATPTALALLVS</sequence>
<dbReference type="GO" id="GO:0003700">
    <property type="term" value="F:DNA-binding transcription factor activity"/>
    <property type="evidence" value="ECO:0007669"/>
    <property type="project" value="InterPro"/>
</dbReference>
<gene>
    <name evidence="5" type="ORF">FRZ00_00590</name>
</gene>
<dbReference type="GO" id="GO:0003677">
    <property type="term" value="F:DNA binding"/>
    <property type="evidence" value="ECO:0007669"/>
    <property type="project" value="UniProtKB-KW"/>
</dbReference>
<dbReference type="InterPro" id="IPR036388">
    <property type="entry name" value="WH-like_DNA-bd_sf"/>
</dbReference>
<keyword evidence="1" id="KW-0805">Transcription regulation</keyword>
<keyword evidence="6" id="KW-1185">Reference proteome</keyword>
<dbReference type="RefSeq" id="WP_152262104.1">
    <property type="nucleotide sequence ID" value="NZ_VOKX01000001.1"/>
</dbReference>
<evidence type="ECO:0000256" key="3">
    <source>
        <dbReference type="ARBA" id="ARBA00023163"/>
    </source>
</evidence>
<dbReference type="SMART" id="SM00418">
    <property type="entry name" value="HTH_ARSR"/>
    <property type="match status" value="1"/>
</dbReference>
<dbReference type="Gene3D" id="1.10.10.10">
    <property type="entry name" value="Winged helix-like DNA-binding domain superfamily/Winged helix DNA-binding domain"/>
    <property type="match status" value="1"/>
</dbReference>
<dbReference type="InterPro" id="IPR011991">
    <property type="entry name" value="ArsR-like_HTH"/>
</dbReference>
<dbReference type="CDD" id="cd00090">
    <property type="entry name" value="HTH_ARSR"/>
    <property type="match status" value="1"/>
</dbReference>
<keyword evidence="3" id="KW-0804">Transcription</keyword>
<feature type="domain" description="HTH arsR-type" evidence="4">
    <location>
        <begin position="254"/>
        <end position="329"/>
    </location>
</feature>
<dbReference type="OrthoDB" id="3808065at2"/>
<evidence type="ECO:0000256" key="2">
    <source>
        <dbReference type="ARBA" id="ARBA00023125"/>
    </source>
</evidence>
<dbReference type="InterPro" id="IPR036390">
    <property type="entry name" value="WH_DNA-bd_sf"/>
</dbReference>
<dbReference type="EMBL" id="VOKX01000001">
    <property type="protein sequence ID" value="KAB7852739.1"/>
    <property type="molecule type" value="Genomic_DNA"/>
</dbReference>
<proteinExistence type="predicted"/>
<reference evidence="5 6" key="1">
    <citation type="journal article" date="2019" name="Microb. Cell Fact.">
        <title>Exploring novel herbicidin analogues by transcriptional regulator overexpression and MS/MS molecular networking.</title>
        <authorList>
            <person name="Shi Y."/>
            <person name="Gu R."/>
            <person name="Li Y."/>
            <person name="Wang X."/>
            <person name="Ren W."/>
            <person name="Li X."/>
            <person name="Wang L."/>
            <person name="Xie Y."/>
            <person name="Hong B."/>
        </authorList>
    </citation>
    <scope>NUCLEOTIDE SEQUENCE [LARGE SCALE GENOMIC DNA]</scope>
    <source>
        <strain evidence="5 6">US-43</strain>
    </source>
</reference>
<dbReference type="Proteomes" id="UP000327000">
    <property type="component" value="Unassembled WGS sequence"/>
</dbReference>
<evidence type="ECO:0000313" key="6">
    <source>
        <dbReference type="Proteomes" id="UP000327000"/>
    </source>
</evidence>
<dbReference type="Pfam" id="PF12840">
    <property type="entry name" value="HTH_20"/>
    <property type="match status" value="1"/>
</dbReference>
<organism evidence="5 6">
    <name type="scientific">Streptomyces mobaraensis</name>
    <name type="common">Streptoverticillium mobaraense</name>
    <dbReference type="NCBI Taxonomy" id="35621"/>
    <lineage>
        <taxon>Bacteria</taxon>
        <taxon>Bacillati</taxon>
        <taxon>Actinomycetota</taxon>
        <taxon>Actinomycetes</taxon>
        <taxon>Kitasatosporales</taxon>
        <taxon>Streptomycetaceae</taxon>
        <taxon>Streptomyces</taxon>
    </lineage>
</organism>
<dbReference type="PANTHER" id="PTHR43132">
    <property type="entry name" value="ARSENICAL RESISTANCE OPERON REPRESSOR ARSR-RELATED"/>
    <property type="match status" value="1"/>
</dbReference>
<evidence type="ECO:0000313" key="5">
    <source>
        <dbReference type="EMBL" id="KAB7852739.1"/>
    </source>
</evidence>
<name>A0A5N5WHP2_STRMB</name>